<keyword evidence="4" id="KW-1185">Reference proteome</keyword>
<dbReference type="AlphaFoldDB" id="A0A834SIR5"/>
<name>A0A834SIR5_9FABA</name>
<protein>
    <submittedName>
        <fullName evidence="1">Uncharacterized protein</fullName>
    </submittedName>
</protein>
<comment type="caution">
    <text evidence="1">The sequence shown here is derived from an EMBL/GenBank/DDBJ whole genome shotgun (WGS) entry which is preliminary data.</text>
</comment>
<evidence type="ECO:0000313" key="1">
    <source>
        <dbReference type="EMBL" id="KAF7804312.1"/>
    </source>
</evidence>
<dbReference type="EMBL" id="JAAIUW010000013">
    <property type="protein sequence ID" value="KAF7804312.1"/>
    <property type="molecule type" value="Genomic_DNA"/>
</dbReference>
<evidence type="ECO:0000313" key="4">
    <source>
        <dbReference type="Proteomes" id="UP000634136"/>
    </source>
</evidence>
<sequence>MGKGVKLNRREGCVNKNRQFKVSSFNKMEDYGKENDY</sequence>
<evidence type="ECO:0000313" key="3">
    <source>
        <dbReference type="EMBL" id="KAF7839295.1"/>
    </source>
</evidence>
<accession>A0A834SIR5</accession>
<reference evidence="1" key="1">
    <citation type="submission" date="2020-09" db="EMBL/GenBank/DDBJ databases">
        <title>Genome-Enabled Discovery of Anthraquinone Biosynthesis in Senna tora.</title>
        <authorList>
            <person name="Kang S.-H."/>
            <person name="Pandey R.P."/>
            <person name="Lee C.-M."/>
            <person name="Sim J.-S."/>
            <person name="Jeong J.-T."/>
            <person name="Choi B.-S."/>
            <person name="Jung M."/>
            <person name="Ginzburg D."/>
            <person name="Zhao K."/>
            <person name="Won S.Y."/>
            <person name="Oh T.-J."/>
            <person name="Yu Y."/>
            <person name="Kim N.-H."/>
            <person name="Lee O.R."/>
            <person name="Lee T.-H."/>
            <person name="Bashyal P."/>
            <person name="Kim T.-S."/>
            <person name="Lee W.-H."/>
            <person name="Kawkins C."/>
            <person name="Kim C.-K."/>
            <person name="Kim J.S."/>
            <person name="Ahn B.O."/>
            <person name="Rhee S.Y."/>
            <person name="Sohng J.K."/>
        </authorList>
    </citation>
    <scope>NUCLEOTIDE SEQUENCE</scope>
    <source>
        <tissue evidence="1">Leaf</tissue>
    </source>
</reference>
<proteinExistence type="predicted"/>
<dbReference type="EMBL" id="JAAIUW010000003">
    <property type="protein sequence ID" value="KAF7839295.1"/>
    <property type="molecule type" value="Genomic_DNA"/>
</dbReference>
<organism evidence="1 4">
    <name type="scientific">Senna tora</name>
    <dbReference type="NCBI Taxonomy" id="362788"/>
    <lineage>
        <taxon>Eukaryota</taxon>
        <taxon>Viridiplantae</taxon>
        <taxon>Streptophyta</taxon>
        <taxon>Embryophyta</taxon>
        <taxon>Tracheophyta</taxon>
        <taxon>Spermatophyta</taxon>
        <taxon>Magnoliopsida</taxon>
        <taxon>eudicotyledons</taxon>
        <taxon>Gunneridae</taxon>
        <taxon>Pentapetalae</taxon>
        <taxon>rosids</taxon>
        <taxon>fabids</taxon>
        <taxon>Fabales</taxon>
        <taxon>Fabaceae</taxon>
        <taxon>Caesalpinioideae</taxon>
        <taxon>Cassia clade</taxon>
        <taxon>Senna</taxon>
    </lineage>
</organism>
<dbReference type="Proteomes" id="UP000634136">
    <property type="component" value="Unassembled WGS sequence"/>
</dbReference>
<evidence type="ECO:0000313" key="2">
    <source>
        <dbReference type="EMBL" id="KAF7839269.1"/>
    </source>
</evidence>
<dbReference type="EMBL" id="JAAIUW010000003">
    <property type="protein sequence ID" value="KAF7839269.1"/>
    <property type="molecule type" value="Genomic_DNA"/>
</dbReference>
<gene>
    <name evidence="2" type="ORF">G2W53_007751</name>
    <name evidence="3" type="ORF">G2W53_007777</name>
    <name evidence="1" type="ORF">G2W53_043423</name>
</gene>